<dbReference type="GO" id="GO:0000160">
    <property type="term" value="P:phosphorelay signal transduction system"/>
    <property type="evidence" value="ECO:0007669"/>
    <property type="project" value="InterPro"/>
</dbReference>
<comment type="caution">
    <text evidence="4">The sequence shown here is derived from an EMBL/GenBank/DDBJ whole genome shotgun (WGS) entry which is preliminary data.</text>
</comment>
<dbReference type="Pfam" id="PF00072">
    <property type="entry name" value="Response_reg"/>
    <property type="match status" value="1"/>
</dbReference>
<dbReference type="Proteomes" id="UP001176960">
    <property type="component" value="Unassembled WGS sequence"/>
</dbReference>
<feature type="domain" description="Response regulatory" evidence="3">
    <location>
        <begin position="7"/>
        <end position="122"/>
    </location>
</feature>
<keyword evidence="1 2" id="KW-0597">Phosphoprotein</keyword>
<keyword evidence="5" id="KW-1185">Reference proteome</keyword>
<evidence type="ECO:0000313" key="4">
    <source>
        <dbReference type="EMBL" id="CAI9120713.1"/>
    </source>
</evidence>
<protein>
    <submittedName>
        <fullName evidence="4">Response regulator</fullName>
    </submittedName>
</protein>
<accession>A0AA35UW00</accession>
<dbReference type="RefSeq" id="WP_289841382.1">
    <property type="nucleotide sequence ID" value="NZ_CATKSH010000007.1"/>
</dbReference>
<proteinExistence type="predicted"/>
<sequence>MMSRQISVLLVEDDFLIRACLAEYLEECNVTVLEAESCAEAMRYLTSTRGLDAMITDISLPDGNGKALSHEARTLWPDLPVIFTSGHGASLTCLGDALRPKDRVISKPYPMAHVFDALKAVAADRSSH</sequence>
<dbReference type="EMBL" id="CATKSH010000007">
    <property type="protein sequence ID" value="CAI9120713.1"/>
    <property type="molecule type" value="Genomic_DNA"/>
</dbReference>
<name>A0AA35UW00_9PROT</name>
<evidence type="ECO:0000256" key="2">
    <source>
        <dbReference type="PROSITE-ProRule" id="PRU00169"/>
    </source>
</evidence>
<dbReference type="SUPFAM" id="SSF52172">
    <property type="entry name" value="CheY-like"/>
    <property type="match status" value="1"/>
</dbReference>
<feature type="modified residue" description="4-aspartylphosphate" evidence="2">
    <location>
        <position position="57"/>
    </location>
</feature>
<evidence type="ECO:0000259" key="3">
    <source>
        <dbReference type="PROSITE" id="PS50110"/>
    </source>
</evidence>
<dbReference type="InterPro" id="IPR011006">
    <property type="entry name" value="CheY-like_superfamily"/>
</dbReference>
<evidence type="ECO:0000313" key="5">
    <source>
        <dbReference type="Proteomes" id="UP001176960"/>
    </source>
</evidence>
<dbReference type="PROSITE" id="PS50110">
    <property type="entry name" value="RESPONSE_REGULATORY"/>
    <property type="match status" value="1"/>
</dbReference>
<gene>
    <name evidence="4" type="ORF">LMG32879_001551</name>
</gene>
<dbReference type="SMART" id="SM00448">
    <property type="entry name" value="REC"/>
    <property type="match status" value="1"/>
</dbReference>
<dbReference type="PANTHER" id="PTHR44591">
    <property type="entry name" value="STRESS RESPONSE REGULATOR PROTEIN 1"/>
    <property type="match status" value="1"/>
</dbReference>
<dbReference type="InterPro" id="IPR050595">
    <property type="entry name" value="Bact_response_regulator"/>
</dbReference>
<evidence type="ECO:0000256" key="1">
    <source>
        <dbReference type="ARBA" id="ARBA00022553"/>
    </source>
</evidence>
<dbReference type="AlphaFoldDB" id="A0AA35UW00"/>
<dbReference type="InterPro" id="IPR001789">
    <property type="entry name" value="Sig_transdc_resp-reg_receiver"/>
</dbReference>
<organism evidence="4 5">
    <name type="scientific">Brytella acorum</name>
    <dbReference type="NCBI Taxonomy" id="2959299"/>
    <lineage>
        <taxon>Bacteria</taxon>
        <taxon>Pseudomonadati</taxon>
        <taxon>Pseudomonadota</taxon>
        <taxon>Alphaproteobacteria</taxon>
        <taxon>Acetobacterales</taxon>
        <taxon>Acetobacteraceae</taxon>
        <taxon>Brytella</taxon>
    </lineage>
</organism>
<reference evidence="4" key="1">
    <citation type="submission" date="2023-03" db="EMBL/GenBank/DDBJ databases">
        <authorList>
            <person name="Cleenwerck I."/>
        </authorList>
    </citation>
    <scope>NUCLEOTIDE SEQUENCE</scope>
    <source>
        <strain evidence="4">LMG 32879</strain>
    </source>
</reference>
<dbReference type="PANTHER" id="PTHR44591:SF21">
    <property type="entry name" value="TWO-COMPONENT RESPONSE REGULATOR"/>
    <property type="match status" value="1"/>
</dbReference>
<dbReference type="Gene3D" id="3.40.50.2300">
    <property type="match status" value="1"/>
</dbReference>